<sequence length="759" mass="78759">MFAPRHRFGGGFGLGGAGRGARFGRRGGGMNDGFMMIMLAMRVFEALKRLPFKPYASLALMAPAALAWVAKDAALELAALVAGPSAYDSLPLCLSPIRFWHAPSLAGLIVPLFWHHSAYHLYYNTLSFMNKAFTLERVLGSAKFGALLALLALEALAPAAATCVKPGAGGVYCNGKNPDADCWCDAICKVSGDCCANICGICGYQCGGGDDGGGDDDIVVQPPSEVPTIAATDAPTPKPTPEATEPPTNSPTNKPTPAPTEAPTAEPTTTPEPTQAPTAAPVTAAPTNAPSASPTQPAPLPAPGPAPGPDPAENNPFGTIVTRPPLPSPPPPTVPSPIDNTTAPSMPAPPTPTPAAPPPAGGNSSSNSSIPNDSLPPEGVSPFVAGAPWVLDPRWDRVETLAGVLGQPGFADGVGDEAQFKNTRGLDVAPDCLRVFIADEKNHKIRVYDTLTAQVTTIAGGEKGAADGCGEAAQFLSPHQLAYAPGEILYVTDAKNNCVRQVDIATGCVTTIGGVCNGDDSTAGMTEGVGAAAQFDTPRSITVNSAGTKVYLGDNNNNRIRQYDVATKTWSTLTDGFGVKIGKPTGLKVSPDGTWLLLCDESSNSVQRVDTATGQLTFMAGAKVDFKTEETHNDGPAETATFWTPRGCTTDGKTVWIPDMRNNALRSLDLGTNMVSTVYGVGRDDPSTGYTPGLPYGRAILDGPVDIARADNPIAVAVCTEEIHGVPTELLFVGDDFTGTLRVVYPKIDAAIYKSNSLP</sequence>
<organism evidence="8">
    <name type="scientific">Prasinoderma singulare</name>
    <dbReference type="NCBI Taxonomy" id="676789"/>
    <lineage>
        <taxon>Eukaryota</taxon>
        <taxon>Viridiplantae</taxon>
        <taxon>Prasinodermophyta</taxon>
        <taxon>Prasinodermophyceae</taxon>
        <taxon>Prasinodermales</taxon>
        <taxon>Prasinodermaceae</taxon>
        <taxon>Prasinoderma</taxon>
    </lineage>
</organism>
<keyword evidence="4" id="KW-0472">Membrane</keyword>
<name>A0A7S3C245_9VIRI</name>
<dbReference type="PANTHER" id="PTHR46388:SF2">
    <property type="entry name" value="NHL REPEAT-CONTAINING PROTEIN 2"/>
    <property type="match status" value="1"/>
</dbReference>
<accession>A0A7S3C245</accession>
<reference evidence="8" key="1">
    <citation type="submission" date="2021-01" db="EMBL/GenBank/DDBJ databases">
        <authorList>
            <person name="Corre E."/>
            <person name="Pelletier E."/>
            <person name="Niang G."/>
            <person name="Scheremetjew M."/>
            <person name="Finn R."/>
            <person name="Kale V."/>
            <person name="Holt S."/>
            <person name="Cochrane G."/>
            <person name="Meng A."/>
            <person name="Brown T."/>
            <person name="Cohen L."/>
        </authorList>
    </citation>
    <scope>NUCLEOTIDE SEQUENCE</scope>
    <source>
        <strain evidence="8">RCC927</strain>
    </source>
</reference>
<feature type="compositionally biased region" description="Pro residues" evidence="6">
    <location>
        <begin position="324"/>
        <end position="335"/>
    </location>
</feature>
<feature type="compositionally biased region" description="Low complexity" evidence="6">
    <location>
        <begin position="361"/>
        <end position="377"/>
    </location>
</feature>
<dbReference type="InterPro" id="IPR011042">
    <property type="entry name" value="6-blade_b-propeller_TolB-like"/>
</dbReference>
<feature type="region of interest" description="Disordered" evidence="6">
    <location>
        <begin position="227"/>
        <end position="379"/>
    </location>
</feature>
<feature type="compositionally biased region" description="Low complexity" evidence="6">
    <location>
        <begin position="227"/>
        <end position="253"/>
    </location>
</feature>
<dbReference type="InterPro" id="IPR035952">
    <property type="entry name" value="Rhomboid-like_sf"/>
</dbReference>
<evidence type="ECO:0000256" key="4">
    <source>
        <dbReference type="ARBA" id="ARBA00023136"/>
    </source>
</evidence>
<dbReference type="AlphaFoldDB" id="A0A7S3C245"/>
<feature type="compositionally biased region" description="Pro residues" evidence="6">
    <location>
        <begin position="296"/>
        <end position="310"/>
    </location>
</feature>
<dbReference type="EMBL" id="HBHY01021113">
    <property type="protein sequence ID" value="CAE0151987.1"/>
    <property type="molecule type" value="Transcribed_RNA"/>
</dbReference>
<evidence type="ECO:0000256" key="6">
    <source>
        <dbReference type="SAM" id="MobiDB-lite"/>
    </source>
</evidence>
<dbReference type="PROSITE" id="PS50958">
    <property type="entry name" value="SMB_2"/>
    <property type="match status" value="1"/>
</dbReference>
<dbReference type="PANTHER" id="PTHR46388">
    <property type="entry name" value="NHL REPEAT-CONTAINING PROTEIN 2"/>
    <property type="match status" value="1"/>
</dbReference>
<keyword evidence="5" id="KW-1015">Disulfide bond</keyword>
<feature type="compositionally biased region" description="Pro residues" evidence="6">
    <location>
        <begin position="346"/>
        <end position="360"/>
    </location>
</feature>
<evidence type="ECO:0000256" key="2">
    <source>
        <dbReference type="ARBA" id="ARBA00022692"/>
    </source>
</evidence>
<evidence type="ECO:0000313" key="8">
    <source>
        <dbReference type="EMBL" id="CAE0151987.1"/>
    </source>
</evidence>
<evidence type="ECO:0000256" key="1">
    <source>
        <dbReference type="ARBA" id="ARBA00004141"/>
    </source>
</evidence>
<proteinExistence type="predicted"/>
<keyword evidence="2" id="KW-0812">Transmembrane</keyword>
<feature type="compositionally biased region" description="Low complexity" evidence="6">
    <location>
        <begin position="261"/>
        <end position="295"/>
    </location>
</feature>
<gene>
    <name evidence="8" type="ORF">PSIN1315_LOCUS13514</name>
</gene>
<dbReference type="Gene3D" id="2.120.10.30">
    <property type="entry name" value="TolB, C-terminal domain"/>
    <property type="match status" value="2"/>
</dbReference>
<protein>
    <recommendedName>
        <fullName evidence="7">SMB domain-containing protein</fullName>
    </recommendedName>
</protein>
<comment type="subcellular location">
    <subcellularLocation>
        <location evidence="1">Membrane</location>
        <topology evidence="1">Multi-pass membrane protein</topology>
    </subcellularLocation>
</comment>
<dbReference type="SUPFAM" id="SSF63825">
    <property type="entry name" value="YWTD domain"/>
    <property type="match status" value="1"/>
</dbReference>
<dbReference type="SUPFAM" id="SSF144091">
    <property type="entry name" value="Rhomboid-like"/>
    <property type="match status" value="1"/>
</dbReference>
<feature type="compositionally biased region" description="Low complexity" evidence="6">
    <location>
        <begin position="336"/>
        <end position="345"/>
    </location>
</feature>
<evidence type="ECO:0000256" key="5">
    <source>
        <dbReference type="ARBA" id="ARBA00023157"/>
    </source>
</evidence>
<dbReference type="InterPro" id="IPR001212">
    <property type="entry name" value="Somatomedin_B_dom"/>
</dbReference>
<evidence type="ECO:0000259" key="7">
    <source>
        <dbReference type="PROSITE" id="PS50958"/>
    </source>
</evidence>
<evidence type="ECO:0000256" key="3">
    <source>
        <dbReference type="ARBA" id="ARBA00022989"/>
    </source>
</evidence>
<dbReference type="GO" id="GO:0016020">
    <property type="term" value="C:membrane"/>
    <property type="evidence" value="ECO:0007669"/>
    <property type="project" value="UniProtKB-SubCell"/>
</dbReference>
<keyword evidence="3" id="KW-1133">Transmembrane helix</keyword>
<feature type="domain" description="SMB" evidence="7">
    <location>
        <begin position="159"/>
        <end position="206"/>
    </location>
</feature>